<evidence type="ECO:0000313" key="1">
    <source>
        <dbReference type="EMBL" id="QPH40668.1"/>
    </source>
</evidence>
<proteinExistence type="predicted"/>
<organism evidence="1 2">
    <name type="scientific">Pedobacter endophyticus</name>
    <dbReference type="NCBI Taxonomy" id="2789740"/>
    <lineage>
        <taxon>Bacteria</taxon>
        <taxon>Pseudomonadati</taxon>
        <taxon>Bacteroidota</taxon>
        <taxon>Sphingobacteriia</taxon>
        <taxon>Sphingobacteriales</taxon>
        <taxon>Sphingobacteriaceae</taxon>
        <taxon>Pedobacter</taxon>
    </lineage>
</organism>
<dbReference type="Proteomes" id="UP000594759">
    <property type="component" value="Chromosome"/>
</dbReference>
<dbReference type="EMBL" id="CP064939">
    <property type="protein sequence ID" value="QPH40668.1"/>
    <property type="molecule type" value="Genomic_DNA"/>
</dbReference>
<sequence length="103" mass="11868">MTFKTELTQTIRFVSRSPEDGFKGQFSGEKTGFYPTNLLRQHHEYSPHKFNCLNPVAADTGPALKACGRTRERTGSNAIELRINKKYCHPERSRRTDIFCFIL</sequence>
<keyword evidence="2" id="KW-1185">Reference proteome</keyword>
<gene>
    <name evidence="1" type="ORF">IZT61_05185</name>
</gene>
<evidence type="ECO:0000313" key="2">
    <source>
        <dbReference type="Proteomes" id="UP000594759"/>
    </source>
</evidence>
<name>A0A7S9PZL8_9SPHI</name>
<reference evidence="1 2" key="1">
    <citation type="submission" date="2020-11" db="EMBL/GenBank/DDBJ databases">
        <title>Pedobacter endophytica, an endophytic bacteria isolated form Carex pumila.</title>
        <authorList>
            <person name="Peng Y."/>
            <person name="Jiang L."/>
            <person name="Lee J."/>
        </authorList>
    </citation>
    <scope>NUCLEOTIDE SEQUENCE [LARGE SCALE GENOMIC DNA]</scope>
    <source>
        <strain evidence="1 2">JBR3-12</strain>
    </source>
</reference>
<dbReference type="RefSeq" id="WP_196100122.1">
    <property type="nucleotide sequence ID" value="NZ_CP064939.1"/>
</dbReference>
<dbReference type="AlphaFoldDB" id="A0A7S9PZL8"/>
<accession>A0A7S9PZL8</accession>
<dbReference type="KEGG" id="pex:IZT61_05185"/>
<protein>
    <submittedName>
        <fullName evidence="1">Uncharacterized protein</fullName>
    </submittedName>
</protein>